<dbReference type="Pfam" id="PF21075">
    <property type="entry name" value="GDH_ACT1"/>
    <property type="match status" value="1"/>
</dbReference>
<evidence type="ECO:0000259" key="4">
    <source>
        <dbReference type="Pfam" id="PF21075"/>
    </source>
</evidence>
<dbReference type="EMBL" id="SZVP01000013">
    <property type="protein sequence ID" value="TMM43750.1"/>
    <property type="molecule type" value="Genomic_DNA"/>
</dbReference>
<dbReference type="SUPFAM" id="SSF53223">
    <property type="entry name" value="Aminoacid dehydrogenase-like, N-terminal domain"/>
    <property type="match status" value="1"/>
</dbReference>
<dbReference type="RefSeq" id="WP_138623891.1">
    <property type="nucleotide sequence ID" value="NZ_SZVP01000013.1"/>
</dbReference>
<evidence type="ECO:0000256" key="1">
    <source>
        <dbReference type="ARBA" id="ARBA00023002"/>
    </source>
</evidence>
<accession>A0A8H2PJI1</accession>
<dbReference type="InterPro" id="IPR048381">
    <property type="entry name" value="GDH_C"/>
</dbReference>
<dbReference type="InterPro" id="IPR049058">
    <property type="entry name" value="NAD_Glu_DH_HM2"/>
</dbReference>
<sequence>MASVNGSPSVILSNVAHIIQQKVDSKTAPLVEQFAHILYGSMSTLDLDHRNESDMYGAVLSLWSSLNEHKDDAPIIHVFNPSVSKNGWKSSHTIIEVIIQDMPFLVDSIRIALNRLGLSPHLMLNAPLKIIRDKKHEVTKLAPIVDNKIKATSEETVFLIEIDRQATQDELDVIKSTLLSVVEDIHLTVSDWQPMLACLNAVIEDVKQTSYPGSKKEKEDTLRFLSWVAANNFTLMGYRSYNLNAVKGDISLDADIESSLGLMKNSQGSAPLLVSSLSESGRKIALGKNHLVLTKTNSHSRVHRPAQLDYIGIKRFDEQGNVIGEARFIGLFGSAFYTSSVLDLPFINVKVKAVCDASLFAKGTHNYKTLINILETYPRDEVLQSTVEELLHSVTGILQMQERDYTGLFVRRDAFDRFYSCMVYVPRERYNTQLRIETQKLLQTVFKSNEEVDFTTFFSESVHARTHYIVQVNSTKVDFNVKEIEKNLNEAARNWDDKLVSALGVHYGEAEAKALSRKYVKFPQAYKDEVLPGSAIVDIEKLENISADNSLEMLFYQPLEEKSDSRFVKLKLFHKGDPIHLSDVLPMLENFGLRVIGERPYEIKTTEEETSWILDFSMYLTGEGKFDIYKVNTLFQDAFAKVWHGNLEDDGFNRLILGAGIEGRAVSVLRAFAKYERQIAGRFSQSYIENTFSRYPEIAESLINLFTLRFDPKSKSSATAKEKATTKLLADIESSLDNVANLDDDRIIRRFVEMINATIRTNYFQADPVTGDKPYISFKILPELISEMPQPVPKFEIFVYSPQIEGVHLRGGKVARGGLRWSDRSEDFRTEVLGLVKAQQVKNSVIVPVGAKGGFVCKQLPEGSRQEIFEAGKACYRTFIRALLDITDNIVAGEIVPPKDVVRLDEDDAYLVVAADKGTATFSDVANAISDEYNFWLGDAFASGGSVGYDHKAMGITAKGAWESVKRHFREMDIDCQTTDFTCVAIGDMAGDVFGNGMLLSKHTRLQAAFNHMHIFIDPNPEAASSHTERKRLFNLPGCSWDDYNKALISDGGGVFSRHDKAIKLTPEIKKMIGTQKQSMAPSDLIQALLSMKVDLLWNGGIGTYVKGSKETDLEVGDRANDTLRINGVDLQAKVVGEGGNLGFTQLGRIEYATNRGRINTDAVDNAGGVDCSDNEVNIKILLNTLVKNGDLTVKQRNKLLYDMTKEVGDIVIEDCYRQTHSLSITAMRGVNQLKEQVRFIQELERSGKLNRSLEFIPDDEEIAERLSQGRGLTRPELAVLLAYSKMVLKDDLVHAEITDNPYHNRLLFEAFPAQLREKYQTEMQQHPLRAEIIATKLANKIGNDMGFNFVNRMQEETGASVAEIANCYTIASAVFELGTFWNEIVALDNQISTAIQTEMLFQYRRTVRRVTRWFLRHRNKSLPLAESIALYQPTFTILSEKLADFVVSDEINALTRIASDLIDANVPTAIATRVAQLSTLFSTMDIAEIAHENSCTVEQAASLYFKLGARLELHWFLDQITRQPVANHWQALARASFREELDWQQRSLTSVVLRCQCDAQFTELDQLISEWINTNEQPLERWKHILADFKIGQTHDFAKFSVALRELMLLSLNCQSVTPKKSKKKGNNNATVS</sequence>
<gene>
    <name evidence="7" type="ORF">FCS21_12535</name>
</gene>
<dbReference type="InterPro" id="IPR024727">
    <property type="entry name" value="NAD_Glu_DH_N_ACT1"/>
</dbReference>
<dbReference type="Pfam" id="PF05088">
    <property type="entry name" value="Bac_GDH_CD"/>
    <property type="match status" value="1"/>
</dbReference>
<dbReference type="OrthoDB" id="9758052at2"/>
<dbReference type="InterPro" id="IPR046346">
    <property type="entry name" value="Aminoacid_DH-like_N_sf"/>
</dbReference>
<organism evidence="7 8">
    <name type="scientific">Colwellia ponticola</name>
    <dbReference type="NCBI Taxonomy" id="2304625"/>
    <lineage>
        <taxon>Bacteria</taxon>
        <taxon>Pseudomonadati</taxon>
        <taxon>Pseudomonadota</taxon>
        <taxon>Gammaproteobacteria</taxon>
        <taxon>Alteromonadales</taxon>
        <taxon>Colwelliaceae</taxon>
        <taxon>Colwellia</taxon>
    </lineage>
</organism>
<dbReference type="Pfam" id="PF21073">
    <property type="entry name" value="GDH_HM1"/>
    <property type="match status" value="1"/>
</dbReference>
<dbReference type="InterPro" id="IPR028971">
    <property type="entry name" value="NAD-GDH_cat"/>
</dbReference>
<dbReference type="PANTHER" id="PTHR43403:SF1">
    <property type="entry name" value="NAD-SPECIFIC GLUTAMATE DEHYDROGENASE"/>
    <property type="match status" value="1"/>
</dbReference>
<dbReference type="InterPro" id="IPR036291">
    <property type="entry name" value="NAD(P)-bd_dom_sf"/>
</dbReference>
<feature type="domain" description="NAD-glutamate dehydrogenase ACT2" evidence="5">
    <location>
        <begin position="408"/>
        <end position="496"/>
    </location>
</feature>
<name>A0A8H2PJI1_9GAMM</name>
<dbReference type="InterPro" id="IPR049064">
    <property type="entry name" value="NAD_Glu_DH_ACT3"/>
</dbReference>
<evidence type="ECO:0000259" key="3">
    <source>
        <dbReference type="Pfam" id="PF21074"/>
    </source>
</evidence>
<dbReference type="InterPro" id="IPR007780">
    <property type="entry name" value="NAD_Glu_DH_bac"/>
</dbReference>
<dbReference type="InterPro" id="IPR049059">
    <property type="entry name" value="NAD_Glu_DH_HM1"/>
</dbReference>
<dbReference type="Pfam" id="PF21077">
    <property type="entry name" value="GDH_ACT3"/>
    <property type="match status" value="1"/>
</dbReference>
<dbReference type="InterPro" id="IPR049062">
    <property type="entry name" value="NAD_Glu_DH_ACT2"/>
</dbReference>
<dbReference type="Pfam" id="PF21078">
    <property type="entry name" value="GDH_HM3"/>
    <property type="match status" value="1"/>
</dbReference>
<dbReference type="PANTHER" id="PTHR43403">
    <property type="entry name" value="NAD-SPECIFIC GLUTAMATE DEHYDROGENASE"/>
    <property type="match status" value="1"/>
</dbReference>
<dbReference type="InterPro" id="IPR049056">
    <property type="entry name" value="NAD_Glu_DH_HM3"/>
</dbReference>
<dbReference type="GO" id="GO:0006538">
    <property type="term" value="P:L-glutamate catabolic process"/>
    <property type="evidence" value="ECO:0007669"/>
    <property type="project" value="InterPro"/>
</dbReference>
<protein>
    <submittedName>
        <fullName evidence="7">NAD-glutamate dehydrogenase</fullName>
    </submittedName>
</protein>
<evidence type="ECO:0000313" key="8">
    <source>
        <dbReference type="Proteomes" id="UP000307702"/>
    </source>
</evidence>
<comment type="caution">
    <text evidence="7">The sequence shown here is derived from an EMBL/GenBank/DDBJ whole genome shotgun (WGS) entry which is preliminary data.</text>
</comment>
<feature type="domain" description="NAD-specific glutamate dehydrogenase C-terminal" evidence="3">
    <location>
        <begin position="1270"/>
        <end position="1609"/>
    </location>
</feature>
<reference evidence="7 8" key="1">
    <citation type="submission" date="2019-05" db="EMBL/GenBank/DDBJ databases">
        <title>Colwellia ponticola sp. nov., isolated from seawater.</title>
        <authorList>
            <person name="Yoon J.-H."/>
        </authorList>
    </citation>
    <scope>NUCLEOTIDE SEQUENCE [LARGE SCALE GENOMIC DNA]</scope>
    <source>
        <strain evidence="7 8">OISW-25</strain>
    </source>
</reference>
<dbReference type="Pfam" id="PF21079">
    <property type="entry name" value="GDH_HM2"/>
    <property type="match status" value="1"/>
</dbReference>
<dbReference type="Pfam" id="PF21076">
    <property type="entry name" value="GDH_ACT2"/>
    <property type="match status" value="1"/>
</dbReference>
<dbReference type="PIRSF" id="PIRSF036761">
    <property type="entry name" value="GDH_Mll4104"/>
    <property type="match status" value="1"/>
</dbReference>
<dbReference type="Pfam" id="PF21074">
    <property type="entry name" value="GDH_C"/>
    <property type="match status" value="1"/>
</dbReference>
<feature type="domain" description="NAD-glutamate dehydrogenase catalytic" evidence="2">
    <location>
        <begin position="732"/>
        <end position="1225"/>
    </location>
</feature>
<feature type="domain" description="NAD-glutamate dehydrogenase N-terminal ACT1" evidence="4">
    <location>
        <begin position="34"/>
        <end position="178"/>
    </location>
</feature>
<evidence type="ECO:0000259" key="6">
    <source>
        <dbReference type="Pfam" id="PF21077"/>
    </source>
</evidence>
<evidence type="ECO:0000313" key="7">
    <source>
        <dbReference type="EMBL" id="TMM43750.1"/>
    </source>
</evidence>
<dbReference type="SUPFAM" id="SSF51735">
    <property type="entry name" value="NAD(P)-binding Rossmann-fold domains"/>
    <property type="match status" value="1"/>
</dbReference>
<dbReference type="GO" id="GO:0004352">
    <property type="term" value="F:glutamate dehydrogenase (NAD+) activity"/>
    <property type="evidence" value="ECO:0007669"/>
    <property type="project" value="InterPro"/>
</dbReference>
<evidence type="ECO:0000259" key="2">
    <source>
        <dbReference type="Pfam" id="PF05088"/>
    </source>
</evidence>
<feature type="domain" description="NAD-glutamate dehydrogenase ACT3" evidence="6">
    <location>
        <begin position="551"/>
        <end position="629"/>
    </location>
</feature>
<keyword evidence="1" id="KW-0560">Oxidoreductase</keyword>
<evidence type="ECO:0000259" key="5">
    <source>
        <dbReference type="Pfam" id="PF21076"/>
    </source>
</evidence>
<dbReference type="Proteomes" id="UP000307702">
    <property type="component" value="Unassembled WGS sequence"/>
</dbReference>
<dbReference type="GO" id="GO:0004069">
    <property type="term" value="F:L-aspartate:2-oxoglutarate aminotransferase activity"/>
    <property type="evidence" value="ECO:0007669"/>
    <property type="project" value="InterPro"/>
</dbReference>
<proteinExistence type="predicted"/>
<keyword evidence="8" id="KW-1185">Reference proteome</keyword>